<dbReference type="EMBL" id="QXFU01008499">
    <property type="protein sequence ID" value="KAE8956414.1"/>
    <property type="molecule type" value="Genomic_DNA"/>
</dbReference>
<accession>A0A6A3GCP9</accession>
<comment type="caution">
    <text evidence="1">The sequence shown here is derived from an EMBL/GenBank/DDBJ whole genome shotgun (WGS) entry which is preliminary data.</text>
</comment>
<organism evidence="1 2">
    <name type="scientific">Phytophthora rubi</name>
    <dbReference type="NCBI Taxonomy" id="129364"/>
    <lineage>
        <taxon>Eukaryota</taxon>
        <taxon>Sar</taxon>
        <taxon>Stramenopiles</taxon>
        <taxon>Oomycota</taxon>
        <taxon>Peronosporomycetes</taxon>
        <taxon>Peronosporales</taxon>
        <taxon>Peronosporaceae</taxon>
        <taxon>Phytophthora</taxon>
    </lineage>
</organism>
<name>A0A6A3GCP9_9STRA</name>
<evidence type="ECO:0000313" key="1">
    <source>
        <dbReference type="EMBL" id="KAE8956414.1"/>
    </source>
</evidence>
<gene>
    <name evidence="1" type="ORF">PR002_g31479</name>
</gene>
<evidence type="ECO:0000313" key="2">
    <source>
        <dbReference type="Proteomes" id="UP000435112"/>
    </source>
</evidence>
<dbReference type="AlphaFoldDB" id="A0A6A3GCP9"/>
<dbReference type="Proteomes" id="UP000435112">
    <property type="component" value="Unassembled WGS sequence"/>
</dbReference>
<reference evidence="1 2" key="1">
    <citation type="submission" date="2018-09" db="EMBL/GenBank/DDBJ databases">
        <title>Genomic investigation of the strawberry pathogen Phytophthora fragariae indicates pathogenicity is determined by transcriptional variation in three key races.</title>
        <authorList>
            <person name="Adams T.M."/>
            <person name="Armitage A.D."/>
            <person name="Sobczyk M.K."/>
            <person name="Bates H.J."/>
            <person name="Dunwell J.M."/>
            <person name="Nellist C.F."/>
            <person name="Harrison R.J."/>
        </authorList>
    </citation>
    <scope>NUCLEOTIDE SEQUENCE [LARGE SCALE GENOMIC DNA]</scope>
    <source>
        <strain evidence="1 2">SCRP324</strain>
    </source>
</reference>
<feature type="non-terminal residue" evidence="1">
    <location>
        <position position="145"/>
    </location>
</feature>
<protein>
    <submittedName>
        <fullName evidence="1">Uncharacterized protein</fullName>
    </submittedName>
</protein>
<sequence length="145" mass="15167">MSGGHELALGAVAAAQLGGCGGAWSLGGVDQGGVQLGVRLTDIDATLPPNTDHRCISKPKTNVSLPLLLLLSALTSRASGCGAARSTGGTRSANWRRGAADTVQKVLSLPTLPITNDLYYFWHFPILDLVGNFRARAKTNSERLV</sequence>
<proteinExistence type="predicted"/>